<organism evidence="8 9">
    <name type="scientific">Allomyces macrogynus (strain ATCC 38327)</name>
    <name type="common">Allomyces javanicus var. macrogynus</name>
    <dbReference type="NCBI Taxonomy" id="578462"/>
    <lineage>
        <taxon>Eukaryota</taxon>
        <taxon>Fungi</taxon>
        <taxon>Fungi incertae sedis</taxon>
        <taxon>Blastocladiomycota</taxon>
        <taxon>Blastocladiomycetes</taxon>
        <taxon>Blastocladiales</taxon>
        <taxon>Blastocladiaceae</taxon>
        <taxon>Allomyces</taxon>
    </lineage>
</organism>
<dbReference type="InterPro" id="IPR008921">
    <property type="entry name" value="DNA_pol3_clamp-load_cplx_C"/>
</dbReference>
<dbReference type="GO" id="GO:0031391">
    <property type="term" value="C:Elg1 RFC-like complex"/>
    <property type="evidence" value="ECO:0007669"/>
    <property type="project" value="UniProtKB-ARBA"/>
</dbReference>
<dbReference type="CDD" id="cd18140">
    <property type="entry name" value="HLD_clamp_RFC"/>
    <property type="match status" value="1"/>
</dbReference>
<dbReference type="GO" id="GO:0005524">
    <property type="term" value="F:ATP binding"/>
    <property type="evidence" value="ECO:0007669"/>
    <property type="project" value="UniProtKB-KW"/>
</dbReference>
<dbReference type="OMA" id="EICYKEN"/>
<dbReference type="STRING" id="578462.A0A0L0S155"/>
<dbReference type="InterPro" id="IPR003593">
    <property type="entry name" value="AAA+_ATPase"/>
</dbReference>
<keyword evidence="9" id="KW-1185">Reference proteome</keyword>
<keyword evidence="4" id="KW-0547">Nucleotide-binding</keyword>
<dbReference type="SUPFAM" id="SSF52540">
    <property type="entry name" value="P-loop containing nucleoside triphosphate hydrolases"/>
    <property type="match status" value="1"/>
</dbReference>
<reference evidence="8 9" key="1">
    <citation type="submission" date="2009-11" db="EMBL/GenBank/DDBJ databases">
        <title>Annotation of Allomyces macrogynus ATCC 38327.</title>
        <authorList>
            <consortium name="The Broad Institute Genome Sequencing Platform"/>
            <person name="Russ C."/>
            <person name="Cuomo C."/>
            <person name="Burger G."/>
            <person name="Gray M.W."/>
            <person name="Holland P.W.H."/>
            <person name="King N."/>
            <person name="Lang F.B.F."/>
            <person name="Roger A.J."/>
            <person name="Ruiz-Trillo I."/>
            <person name="Young S.K."/>
            <person name="Zeng Q."/>
            <person name="Gargeya S."/>
            <person name="Fitzgerald M."/>
            <person name="Haas B."/>
            <person name="Abouelleil A."/>
            <person name="Alvarado L."/>
            <person name="Arachchi H.M."/>
            <person name="Berlin A."/>
            <person name="Chapman S.B."/>
            <person name="Gearin G."/>
            <person name="Goldberg J."/>
            <person name="Griggs A."/>
            <person name="Gujja S."/>
            <person name="Hansen M."/>
            <person name="Heiman D."/>
            <person name="Howarth C."/>
            <person name="Larimer J."/>
            <person name="Lui A."/>
            <person name="MacDonald P.J.P."/>
            <person name="McCowen C."/>
            <person name="Montmayeur A."/>
            <person name="Murphy C."/>
            <person name="Neiman D."/>
            <person name="Pearson M."/>
            <person name="Priest M."/>
            <person name="Roberts A."/>
            <person name="Saif S."/>
            <person name="Shea T."/>
            <person name="Sisk P."/>
            <person name="Stolte C."/>
            <person name="Sykes S."/>
            <person name="Wortman J."/>
            <person name="Nusbaum C."/>
            <person name="Birren B."/>
        </authorList>
    </citation>
    <scope>NUCLEOTIDE SEQUENCE [LARGE SCALE GENOMIC DNA]</scope>
    <source>
        <strain evidence="8 9">ATCC 38327</strain>
    </source>
</reference>
<dbReference type="Gene3D" id="1.20.272.10">
    <property type="match status" value="1"/>
</dbReference>
<dbReference type="GO" id="GO:0005663">
    <property type="term" value="C:DNA replication factor C complex"/>
    <property type="evidence" value="ECO:0007669"/>
    <property type="project" value="TreeGrafter"/>
</dbReference>
<dbReference type="CDD" id="cd00009">
    <property type="entry name" value="AAA"/>
    <property type="match status" value="1"/>
</dbReference>
<dbReference type="InterPro" id="IPR003959">
    <property type="entry name" value="ATPase_AAA_core"/>
</dbReference>
<dbReference type="FunFam" id="3.40.50.300:FF:000237">
    <property type="entry name" value="replication factor C subunit 4"/>
    <property type="match status" value="1"/>
</dbReference>
<dbReference type="InterPro" id="IPR013748">
    <property type="entry name" value="Rep_factorC_C"/>
</dbReference>
<evidence type="ECO:0000256" key="3">
    <source>
        <dbReference type="ARBA" id="ARBA00022705"/>
    </source>
</evidence>
<gene>
    <name evidence="8" type="ORF">AMAG_01955</name>
</gene>
<dbReference type="InterPro" id="IPR050238">
    <property type="entry name" value="DNA_Rep/Repair_Clamp_Loader"/>
</dbReference>
<dbReference type="AlphaFoldDB" id="A0A0L0S155"/>
<evidence type="ECO:0000256" key="2">
    <source>
        <dbReference type="ARBA" id="ARBA00005378"/>
    </source>
</evidence>
<keyword evidence="5" id="KW-0067">ATP-binding</keyword>
<dbReference type="Pfam" id="PF08542">
    <property type="entry name" value="Rep_fac_C"/>
    <property type="match status" value="1"/>
</dbReference>
<dbReference type="NCBIfam" id="NF001679">
    <property type="entry name" value="PRK00440.1"/>
    <property type="match status" value="1"/>
</dbReference>
<comment type="subcellular location">
    <subcellularLocation>
        <location evidence="1">Nucleus</location>
    </subcellularLocation>
</comment>
<dbReference type="Pfam" id="PF00004">
    <property type="entry name" value="AAA"/>
    <property type="match status" value="1"/>
</dbReference>
<dbReference type="Gene3D" id="3.40.50.300">
    <property type="entry name" value="P-loop containing nucleotide triphosphate hydrolases"/>
    <property type="match status" value="1"/>
</dbReference>
<proteinExistence type="inferred from homology"/>
<dbReference type="SMART" id="SM00382">
    <property type="entry name" value="AAA"/>
    <property type="match status" value="1"/>
</dbReference>
<evidence type="ECO:0000256" key="5">
    <source>
        <dbReference type="ARBA" id="ARBA00022840"/>
    </source>
</evidence>
<dbReference type="PANTHER" id="PTHR11669">
    <property type="entry name" value="REPLICATION FACTOR C / DNA POLYMERASE III GAMMA-TAU SUBUNIT"/>
    <property type="match status" value="1"/>
</dbReference>
<evidence type="ECO:0000256" key="4">
    <source>
        <dbReference type="ARBA" id="ARBA00022741"/>
    </source>
</evidence>
<reference evidence="9" key="2">
    <citation type="submission" date="2009-11" db="EMBL/GenBank/DDBJ databases">
        <title>The Genome Sequence of Allomyces macrogynus strain ATCC 38327.</title>
        <authorList>
            <consortium name="The Broad Institute Genome Sequencing Platform"/>
            <person name="Russ C."/>
            <person name="Cuomo C."/>
            <person name="Shea T."/>
            <person name="Young S.K."/>
            <person name="Zeng Q."/>
            <person name="Koehrsen M."/>
            <person name="Haas B."/>
            <person name="Borodovsky M."/>
            <person name="Guigo R."/>
            <person name="Alvarado L."/>
            <person name="Berlin A."/>
            <person name="Borenstein D."/>
            <person name="Chen Z."/>
            <person name="Engels R."/>
            <person name="Freedman E."/>
            <person name="Gellesch M."/>
            <person name="Goldberg J."/>
            <person name="Griggs A."/>
            <person name="Gujja S."/>
            <person name="Heiman D."/>
            <person name="Hepburn T."/>
            <person name="Howarth C."/>
            <person name="Jen D."/>
            <person name="Larson L."/>
            <person name="Lewis B."/>
            <person name="Mehta T."/>
            <person name="Park D."/>
            <person name="Pearson M."/>
            <person name="Roberts A."/>
            <person name="Saif S."/>
            <person name="Shenoy N."/>
            <person name="Sisk P."/>
            <person name="Stolte C."/>
            <person name="Sykes S."/>
            <person name="Walk T."/>
            <person name="White J."/>
            <person name="Yandava C."/>
            <person name="Burger G."/>
            <person name="Gray M.W."/>
            <person name="Holland P.W.H."/>
            <person name="King N."/>
            <person name="Lang F.B.F."/>
            <person name="Roger A.J."/>
            <person name="Ruiz-Trillo I."/>
            <person name="Lander E."/>
            <person name="Nusbaum C."/>
        </authorList>
    </citation>
    <scope>NUCLEOTIDE SEQUENCE [LARGE SCALE GENOMIC DNA]</scope>
    <source>
        <strain evidence="9">ATCC 38327</strain>
    </source>
</reference>
<dbReference type="GO" id="GO:0006271">
    <property type="term" value="P:DNA strand elongation involved in DNA replication"/>
    <property type="evidence" value="ECO:0007669"/>
    <property type="project" value="UniProtKB-ARBA"/>
</dbReference>
<dbReference type="OrthoDB" id="4199794at2759"/>
<dbReference type="GO" id="GO:0006281">
    <property type="term" value="P:DNA repair"/>
    <property type="evidence" value="ECO:0007669"/>
    <property type="project" value="TreeGrafter"/>
</dbReference>
<dbReference type="GO" id="GO:0005634">
    <property type="term" value="C:nucleus"/>
    <property type="evidence" value="ECO:0007669"/>
    <property type="project" value="UniProtKB-SubCell"/>
</dbReference>
<dbReference type="EMBL" id="GG745330">
    <property type="protein sequence ID" value="KNE56116.1"/>
    <property type="molecule type" value="Genomic_DNA"/>
</dbReference>
<dbReference type="VEuPathDB" id="FungiDB:AMAG_01955"/>
<name>A0A0L0S155_ALLM3</name>
<dbReference type="InterPro" id="IPR047854">
    <property type="entry name" value="RFC_lid"/>
</dbReference>
<dbReference type="SUPFAM" id="SSF48019">
    <property type="entry name" value="post-AAA+ oligomerization domain-like"/>
    <property type="match status" value="1"/>
</dbReference>
<protein>
    <recommendedName>
        <fullName evidence="7">AAA+ ATPase domain-containing protein</fullName>
    </recommendedName>
</protein>
<dbReference type="GO" id="GO:0016887">
    <property type="term" value="F:ATP hydrolysis activity"/>
    <property type="evidence" value="ECO:0007669"/>
    <property type="project" value="InterPro"/>
</dbReference>
<keyword evidence="6" id="KW-0539">Nucleus</keyword>
<dbReference type="GO" id="GO:0003689">
    <property type="term" value="F:DNA clamp loader activity"/>
    <property type="evidence" value="ECO:0007669"/>
    <property type="project" value="TreeGrafter"/>
</dbReference>
<evidence type="ECO:0000259" key="7">
    <source>
        <dbReference type="SMART" id="SM00382"/>
    </source>
</evidence>
<evidence type="ECO:0000313" key="9">
    <source>
        <dbReference type="Proteomes" id="UP000054350"/>
    </source>
</evidence>
<accession>A0A0L0S155</accession>
<dbReference type="InterPro" id="IPR027417">
    <property type="entry name" value="P-loop_NTPase"/>
</dbReference>
<comment type="similarity">
    <text evidence="2">Belongs to the activator 1 small subunits family.</text>
</comment>
<dbReference type="Gene3D" id="1.10.8.60">
    <property type="match status" value="1"/>
</dbReference>
<dbReference type="Proteomes" id="UP000054350">
    <property type="component" value="Unassembled WGS sequence"/>
</dbReference>
<dbReference type="Pfam" id="PF21960">
    <property type="entry name" value="RCF1-5-like_lid"/>
    <property type="match status" value="1"/>
</dbReference>
<evidence type="ECO:0000313" key="8">
    <source>
        <dbReference type="EMBL" id="KNE56116.1"/>
    </source>
</evidence>
<keyword evidence="3" id="KW-0235">DNA replication</keyword>
<evidence type="ECO:0000256" key="1">
    <source>
        <dbReference type="ARBA" id="ARBA00004123"/>
    </source>
</evidence>
<dbReference type="PANTHER" id="PTHR11669:SF20">
    <property type="entry name" value="REPLICATION FACTOR C SUBUNIT 4"/>
    <property type="match status" value="1"/>
</dbReference>
<feature type="domain" description="AAA+ ATPase" evidence="7">
    <location>
        <begin position="64"/>
        <end position="198"/>
    </location>
</feature>
<evidence type="ECO:0000256" key="6">
    <source>
        <dbReference type="ARBA" id="ARBA00023242"/>
    </source>
</evidence>
<sequence length="385" mass="41574">MAANFFNLKARSAAASAAKDPSANNAASAALQPWVEKYRPKSINDITSQAQVVQVLRRAIETQNLPHLLFYGPPGTGKTSTILALAKELYGPDVYRARVLELNASDERGIAVVREKVKNFARTLVAPTAADNQYPTPPYKIIVLDEADSMTADAQAALRRVMENYSKVTRFCLICNYVTRIIEPLASRCAKFRFTALEAPEIKQRLQHIADAEGVGLEDDALDAIISVSEGDLRKATMYLQSASRLVARPNAGTTLSTIPTRVSAAMIRDIAGVVPPDVLTTVWDLWRAAPTPTYQQVMAVVADVVAQGFAARQVITQLYGVVVTDAGGQLVWPSAIAKAKIVQAFARVDVALTQGADEELQLARLVLEGVQIMARGTAPVSVMA</sequence>
<dbReference type="eggNOG" id="KOG0989">
    <property type="taxonomic scope" value="Eukaryota"/>
</dbReference>
<dbReference type="GO" id="GO:0003677">
    <property type="term" value="F:DNA binding"/>
    <property type="evidence" value="ECO:0007669"/>
    <property type="project" value="InterPro"/>
</dbReference>